<evidence type="ECO:0000313" key="2">
    <source>
        <dbReference type="EMBL" id="MDY0744900.1"/>
    </source>
</evidence>
<name>A0ABU5DGT1_9BURK</name>
<comment type="caution">
    <text evidence="2">The sequence shown here is derived from an EMBL/GenBank/DDBJ whole genome shotgun (WGS) entry which is preliminary data.</text>
</comment>
<dbReference type="InterPro" id="IPR036388">
    <property type="entry name" value="WH-like_DNA-bd_sf"/>
</dbReference>
<gene>
    <name evidence="2" type="ORF">SNE35_10300</name>
</gene>
<dbReference type="EMBL" id="JAXCLA010000003">
    <property type="protein sequence ID" value="MDY0744900.1"/>
    <property type="molecule type" value="Genomic_DNA"/>
</dbReference>
<dbReference type="Gene3D" id="1.10.10.10">
    <property type="entry name" value="Winged helix-like DNA-binding domain superfamily/Winged helix DNA-binding domain"/>
    <property type="match status" value="1"/>
</dbReference>
<keyword evidence="3" id="KW-1185">Reference proteome</keyword>
<organism evidence="2 3">
    <name type="scientific">Roseateles agri</name>
    <dbReference type="NCBI Taxonomy" id="3098619"/>
    <lineage>
        <taxon>Bacteria</taxon>
        <taxon>Pseudomonadati</taxon>
        <taxon>Pseudomonadota</taxon>
        <taxon>Betaproteobacteria</taxon>
        <taxon>Burkholderiales</taxon>
        <taxon>Sphaerotilaceae</taxon>
        <taxon>Roseateles</taxon>
    </lineage>
</organism>
<dbReference type="SUPFAM" id="SSF46894">
    <property type="entry name" value="C-terminal effector domain of the bipartite response regulators"/>
    <property type="match status" value="1"/>
</dbReference>
<evidence type="ECO:0000313" key="3">
    <source>
        <dbReference type="Proteomes" id="UP001285263"/>
    </source>
</evidence>
<dbReference type="Proteomes" id="UP001285263">
    <property type="component" value="Unassembled WGS sequence"/>
</dbReference>
<sequence length="210" mass="22277">MLDAVADEVLPARGEPGVLRALDAALGAAVLNEIDYPLILLSRSLVPVYANKAAQARLGSALPGQSQPEDRARLAEAIDGALQRNRRSLITVHLAAGDTVPTPLAVIPQRDALDHPAVLLIAAKPQLCPELTLQSYARAMNLTDRETLVLQGLWAGQSPEEIARQRGVALSTVRSQLSALRAKTGAKDLKGLTHRIGMLPPLIHALAGKV</sequence>
<reference evidence="2 3" key="1">
    <citation type="submission" date="2023-11" db="EMBL/GenBank/DDBJ databases">
        <title>Paucibacter sp. nov., isolated from fresh soil in Korea.</title>
        <authorList>
            <person name="Le N.T.T."/>
        </authorList>
    </citation>
    <scope>NUCLEOTIDE SEQUENCE [LARGE SCALE GENOMIC DNA]</scope>
    <source>
        <strain evidence="2 3">R3-3</strain>
    </source>
</reference>
<protein>
    <submittedName>
        <fullName evidence="2">LuxR C-terminal-related transcriptional regulator</fullName>
    </submittedName>
</protein>
<dbReference type="RefSeq" id="WP_320422809.1">
    <property type="nucleotide sequence ID" value="NZ_JAXCLA010000003.1"/>
</dbReference>
<accession>A0ABU5DGT1</accession>
<dbReference type="Pfam" id="PF00196">
    <property type="entry name" value="GerE"/>
    <property type="match status" value="1"/>
</dbReference>
<feature type="domain" description="HTH luxR-type" evidence="1">
    <location>
        <begin position="139"/>
        <end position="196"/>
    </location>
</feature>
<dbReference type="SMART" id="SM00421">
    <property type="entry name" value="HTH_LUXR"/>
    <property type="match status" value="1"/>
</dbReference>
<dbReference type="InterPro" id="IPR016032">
    <property type="entry name" value="Sig_transdc_resp-reg_C-effctor"/>
</dbReference>
<proteinExistence type="predicted"/>
<evidence type="ECO:0000259" key="1">
    <source>
        <dbReference type="SMART" id="SM00421"/>
    </source>
</evidence>
<dbReference type="InterPro" id="IPR000792">
    <property type="entry name" value="Tscrpt_reg_LuxR_C"/>
</dbReference>